<dbReference type="RefSeq" id="WP_303522180.1">
    <property type="nucleotide sequence ID" value="NZ_JAUOQO010000344.1"/>
</dbReference>
<feature type="non-terminal residue" evidence="1">
    <location>
        <position position="91"/>
    </location>
</feature>
<evidence type="ECO:0000313" key="2">
    <source>
        <dbReference type="Proteomes" id="UP001170310"/>
    </source>
</evidence>
<comment type="caution">
    <text evidence="1">The sequence shown here is derived from an EMBL/GenBank/DDBJ whole genome shotgun (WGS) entry which is preliminary data.</text>
</comment>
<sequence length="91" mass="10268">ALSMIFILASVLFRVSDYVILVGSTEDGAAEQLGNITEELLENEDLIREFGVKKFLRTATTDVICEMADGYRFRILARGAEQRIRGRLWKG</sequence>
<keyword evidence="2" id="KW-1185">Reference proteome</keyword>
<organism evidence="1 2">
    <name type="scientific">Staphylococcus pasteuri_A</name>
    <dbReference type="NCBI Taxonomy" id="3062664"/>
    <lineage>
        <taxon>Bacteria</taxon>
        <taxon>Bacillati</taxon>
        <taxon>Bacillota</taxon>
        <taxon>Bacilli</taxon>
        <taxon>Bacillales</taxon>
        <taxon>Staphylococcaceae</taxon>
        <taxon>Staphylococcus</taxon>
    </lineage>
</organism>
<reference evidence="1" key="1">
    <citation type="submission" date="2023-07" db="EMBL/GenBank/DDBJ databases">
        <title>Genome content predicts the carbon catabolic preferences of heterotrophic bacteria.</title>
        <authorList>
            <person name="Gralka M."/>
        </authorList>
    </citation>
    <scope>NUCLEOTIDE SEQUENCE</scope>
    <source>
        <strain evidence="1">E2R20</strain>
    </source>
</reference>
<dbReference type="Proteomes" id="UP001170310">
    <property type="component" value="Unassembled WGS sequence"/>
</dbReference>
<dbReference type="EMBL" id="JAUOQO010000344">
    <property type="protein sequence ID" value="MDO6575205.1"/>
    <property type="molecule type" value="Genomic_DNA"/>
</dbReference>
<evidence type="ECO:0000313" key="1">
    <source>
        <dbReference type="EMBL" id="MDO6575205.1"/>
    </source>
</evidence>
<name>A0AAW7YWS6_9STAP</name>
<protein>
    <submittedName>
        <fullName evidence="1">Uncharacterized protein</fullName>
    </submittedName>
</protein>
<dbReference type="AlphaFoldDB" id="A0AAW7YWS6"/>
<proteinExistence type="predicted"/>
<accession>A0AAW7YWS6</accession>
<feature type="non-terminal residue" evidence="1">
    <location>
        <position position="1"/>
    </location>
</feature>
<gene>
    <name evidence="1" type="ORF">Q4528_13905</name>
</gene>